<name>A0ABQ5HMJ0_9ASTR</name>
<organism evidence="1 2">
    <name type="scientific">Tanacetum coccineum</name>
    <dbReference type="NCBI Taxonomy" id="301880"/>
    <lineage>
        <taxon>Eukaryota</taxon>
        <taxon>Viridiplantae</taxon>
        <taxon>Streptophyta</taxon>
        <taxon>Embryophyta</taxon>
        <taxon>Tracheophyta</taxon>
        <taxon>Spermatophyta</taxon>
        <taxon>Magnoliopsida</taxon>
        <taxon>eudicotyledons</taxon>
        <taxon>Gunneridae</taxon>
        <taxon>Pentapetalae</taxon>
        <taxon>asterids</taxon>
        <taxon>campanulids</taxon>
        <taxon>Asterales</taxon>
        <taxon>Asteraceae</taxon>
        <taxon>Asteroideae</taxon>
        <taxon>Anthemideae</taxon>
        <taxon>Anthemidinae</taxon>
        <taxon>Tanacetum</taxon>
    </lineage>
</organism>
<reference evidence="1" key="2">
    <citation type="submission" date="2022-01" db="EMBL/GenBank/DDBJ databases">
        <authorList>
            <person name="Yamashiro T."/>
            <person name="Shiraishi A."/>
            <person name="Satake H."/>
            <person name="Nakayama K."/>
        </authorList>
    </citation>
    <scope>NUCLEOTIDE SEQUENCE</scope>
</reference>
<sequence length="153" mass="17437">MQADELYKFSDGTLKSVREILNVRLHNFMLGYNADMPKRAWIDKDQTRTDEMLKLIDNLLLERRIISFKVDLDLMNLVSQLESDSISAFDYFSDREAEQTAPFQSSTIEVRKVDRNACNSPCEMKKSLLRALDGTGGLLHAVTGFMTSSLHTP</sequence>
<dbReference type="Proteomes" id="UP001151760">
    <property type="component" value="Unassembled WGS sequence"/>
</dbReference>
<accession>A0ABQ5HMJ0</accession>
<gene>
    <name evidence="1" type="ORF">Tco_1070348</name>
</gene>
<proteinExistence type="predicted"/>
<evidence type="ECO:0000313" key="2">
    <source>
        <dbReference type="Proteomes" id="UP001151760"/>
    </source>
</evidence>
<keyword evidence="2" id="KW-1185">Reference proteome</keyword>
<reference evidence="1" key="1">
    <citation type="journal article" date="2022" name="Int. J. Mol. Sci.">
        <title>Draft Genome of Tanacetum Coccineum: Genomic Comparison of Closely Related Tanacetum-Family Plants.</title>
        <authorList>
            <person name="Yamashiro T."/>
            <person name="Shiraishi A."/>
            <person name="Nakayama K."/>
            <person name="Satake H."/>
        </authorList>
    </citation>
    <scope>NUCLEOTIDE SEQUENCE</scope>
</reference>
<protein>
    <submittedName>
        <fullName evidence="1">Uncharacterized protein</fullName>
    </submittedName>
</protein>
<evidence type="ECO:0000313" key="1">
    <source>
        <dbReference type="EMBL" id="GJT88631.1"/>
    </source>
</evidence>
<comment type="caution">
    <text evidence="1">The sequence shown here is derived from an EMBL/GenBank/DDBJ whole genome shotgun (WGS) entry which is preliminary data.</text>
</comment>
<dbReference type="EMBL" id="BQNB010019748">
    <property type="protein sequence ID" value="GJT88631.1"/>
    <property type="molecule type" value="Genomic_DNA"/>
</dbReference>